<proteinExistence type="predicted"/>
<organism evidence="1 2">
    <name type="scientific">Gymnopus androsaceus JB14</name>
    <dbReference type="NCBI Taxonomy" id="1447944"/>
    <lineage>
        <taxon>Eukaryota</taxon>
        <taxon>Fungi</taxon>
        <taxon>Dikarya</taxon>
        <taxon>Basidiomycota</taxon>
        <taxon>Agaricomycotina</taxon>
        <taxon>Agaricomycetes</taxon>
        <taxon>Agaricomycetidae</taxon>
        <taxon>Agaricales</taxon>
        <taxon>Marasmiineae</taxon>
        <taxon>Omphalotaceae</taxon>
        <taxon>Gymnopus</taxon>
    </lineage>
</organism>
<accession>A0A6A4H965</accession>
<evidence type="ECO:0000313" key="2">
    <source>
        <dbReference type="Proteomes" id="UP000799118"/>
    </source>
</evidence>
<sequence length="136" mass="14815">MSKVVAHSVLSAGGRGEHFESRLKVVTRRRRIDAFTTSQDPMEISMTVREGTGDFYVALVAAPKGSTFTLALSVSLNLLSRIHPMASTRFLNAPCVFSVVFSSPSVYTVRAVTNSMLGMATADWKRMILDKALNAC</sequence>
<dbReference type="AlphaFoldDB" id="A0A6A4H965"/>
<protein>
    <submittedName>
        <fullName evidence="1">Uncharacterized protein</fullName>
    </submittedName>
</protein>
<reference evidence="1" key="1">
    <citation type="journal article" date="2019" name="Environ. Microbiol.">
        <title>Fungal ecological strategies reflected in gene transcription - a case study of two litter decomposers.</title>
        <authorList>
            <person name="Barbi F."/>
            <person name="Kohler A."/>
            <person name="Barry K."/>
            <person name="Baskaran P."/>
            <person name="Daum C."/>
            <person name="Fauchery L."/>
            <person name="Ihrmark K."/>
            <person name="Kuo A."/>
            <person name="LaButti K."/>
            <person name="Lipzen A."/>
            <person name="Morin E."/>
            <person name="Grigoriev I.V."/>
            <person name="Henrissat B."/>
            <person name="Lindahl B."/>
            <person name="Martin F."/>
        </authorList>
    </citation>
    <scope>NUCLEOTIDE SEQUENCE</scope>
    <source>
        <strain evidence="1">JB14</strain>
    </source>
</reference>
<dbReference type="EMBL" id="ML769543">
    <property type="protein sequence ID" value="KAE9394799.1"/>
    <property type="molecule type" value="Genomic_DNA"/>
</dbReference>
<dbReference type="Proteomes" id="UP000799118">
    <property type="component" value="Unassembled WGS sequence"/>
</dbReference>
<evidence type="ECO:0000313" key="1">
    <source>
        <dbReference type="EMBL" id="KAE9394799.1"/>
    </source>
</evidence>
<name>A0A6A4H965_9AGAR</name>
<gene>
    <name evidence="1" type="ORF">BT96DRAFT_179657</name>
</gene>
<keyword evidence="2" id="KW-1185">Reference proteome</keyword>